<evidence type="ECO:0000256" key="5">
    <source>
        <dbReference type="SAM" id="MobiDB-lite"/>
    </source>
</evidence>
<dbReference type="InterPro" id="IPR002941">
    <property type="entry name" value="DNA_methylase_N4/N6"/>
</dbReference>
<feature type="compositionally biased region" description="Basic and acidic residues" evidence="5">
    <location>
        <begin position="34"/>
        <end position="43"/>
    </location>
</feature>
<feature type="region of interest" description="Disordered" evidence="5">
    <location>
        <begin position="1"/>
        <end position="58"/>
    </location>
</feature>
<evidence type="ECO:0000313" key="7">
    <source>
        <dbReference type="EMBL" id="EDM80874.1"/>
    </source>
</evidence>
<keyword evidence="3" id="KW-0808">Transferase</keyword>
<dbReference type="SUPFAM" id="SSF53335">
    <property type="entry name" value="S-adenosyl-L-methionine-dependent methyltransferases"/>
    <property type="match status" value="1"/>
</dbReference>
<feature type="compositionally biased region" description="Low complexity" evidence="5">
    <location>
        <begin position="20"/>
        <end position="33"/>
    </location>
</feature>
<dbReference type="InterPro" id="IPR029063">
    <property type="entry name" value="SAM-dependent_MTases_sf"/>
</dbReference>
<protein>
    <recommendedName>
        <fullName evidence="4">Methyltransferase</fullName>
        <ecNumber evidence="4">2.1.1.-</ecNumber>
    </recommendedName>
</protein>
<dbReference type="RefSeq" id="WP_006969967.1">
    <property type="nucleotide sequence ID" value="NZ_ABCS01000007.1"/>
</dbReference>
<dbReference type="AlphaFoldDB" id="A6FZR8"/>
<comment type="similarity">
    <text evidence="1 4">Belongs to the N(4)/N(6)-methyltransferase family.</text>
</comment>
<reference evidence="7 8" key="1">
    <citation type="submission" date="2007-06" db="EMBL/GenBank/DDBJ databases">
        <authorList>
            <person name="Shimkets L."/>
            <person name="Ferriera S."/>
            <person name="Johnson J."/>
            <person name="Kravitz S."/>
            <person name="Beeson K."/>
            <person name="Sutton G."/>
            <person name="Rogers Y.-H."/>
            <person name="Friedman R."/>
            <person name="Frazier M."/>
            <person name="Venter J.C."/>
        </authorList>
    </citation>
    <scope>NUCLEOTIDE SEQUENCE [LARGE SCALE GENOMIC DNA]</scope>
    <source>
        <strain evidence="7 8">SIR-1</strain>
    </source>
</reference>
<evidence type="ECO:0000256" key="3">
    <source>
        <dbReference type="ARBA" id="ARBA00022679"/>
    </source>
</evidence>
<gene>
    <name evidence="7" type="ORF">PPSIR1_28228</name>
</gene>
<dbReference type="GO" id="GO:0003677">
    <property type="term" value="F:DNA binding"/>
    <property type="evidence" value="ECO:0007669"/>
    <property type="project" value="InterPro"/>
</dbReference>
<evidence type="ECO:0000313" key="8">
    <source>
        <dbReference type="Proteomes" id="UP000005801"/>
    </source>
</evidence>
<evidence type="ECO:0000256" key="2">
    <source>
        <dbReference type="ARBA" id="ARBA00022603"/>
    </source>
</evidence>
<keyword evidence="8" id="KW-1185">Reference proteome</keyword>
<evidence type="ECO:0000256" key="4">
    <source>
        <dbReference type="RuleBase" id="RU362026"/>
    </source>
</evidence>
<dbReference type="PROSITE" id="PS00092">
    <property type="entry name" value="N6_MTASE"/>
    <property type="match status" value="1"/>
</dbReference>
<sequence>MATKKRPTSTASVTRRKKASVSAPKRARSSASKDPTEGKERSSGDASALPPPARRPIKVVKHAPPVIERGPWEAHQGEYWRSPDSRARLIQGDSLDILEQLPEGSVDVIFADPPYFLSNGGTTCQGGKRVSVNKGKWDASLGAQDNHAFNKRWLSACQRVLADNGTIWVSGTAHVIFSVGYAMQELGFKMLNDIVWEKPNPPPNLSCRYFTHSTELVLWAAKTRKSKHYYDYQEMKLRNGGKQMKNVWRFTAPGKSEKTHGKHPTQKPLALLDRLLMASCHPDARVLDPFNGSGTTGVAAAKLGLQYTGLEREPEYLALSKARLIDAVPAWAQAAAKPPARPKIAAVG</sequence>
<dbReference type="PRINTS" id="PR00508">
    <property type="entry name" value="S21N4MTFRASE"/>
</dbReference>
<dbReference type="Proteomes" id="UP000005801">
    <property type="component" value="Unassembled WGS sequence"/>
</dbReference>
<keyword evidence="2 7" id="KW-0489">Methyltransferase</keyword>
<dbReference type="EC" id="2.1.1.-" evidence="4"/>
<dbReference type="InterPro" id="IPR002052">
    <property type="entry name" value="DNA_methylase_N6_adenine_CS"/>
</dbReference>
<dbReference type="EMBL" id="ABCS01000007">
    <property type="protein sequence ID" value="EDM80874.1"/>
    <property type="molecule type" value="Genomic_DNA"/>
</dbReference>
<dbReference type="GO" id="GO:0008170">
    <property type="term" value="F:N-methyltransferase activity"/>
    <property type="evidence" value="ECO:0007669"/>
    <property type="project" value="InterPro"/>
</dbReference>
<feature type="domain" description="DNA methylase N-4/N-6" evidence="6">
    <location>
        <begin position="106"/>
        <end position="321"/>
    </location>
</feature>
<accession>A6FZR8</accession>
<evidence type="ECO:0000259" key="6">
    <source>
        <dbReference type="Pfam" id="PF01555"/>
    </source>
</evidence>
<proteinExistence type="inferred from homology"/>
<dbReference type="eggNOG" id="COG2189">
    <property type="taxonomic scope" value="Bacteria"/>
</dbReference>
<organism evidence="7 8">
    <name type="scientific">Plesiocystis pacifica SIR-1</name>
    <dbReference type="NCBI Taxonomy" id="391625"/>
    <lineage>
        <taxon>Bacteria</taxon>
        <taxon>Pseudomonadati</taxon>
        <taxon>Myxococcota</taxon>
        <taxon>Polyangia</taxon>
        <taxon>Nannocystales</taxon>
        <taxon>Nannocystaceae</taxon>
        <taxon>Plesiocystis</taxon>
    </lineage>
</organism>
<comment type="caution">
    <text evidence="7">The sequence shown here is derived from an EMBL/GenBank/DDBJ whole genome shotgun (WGS) entry which is preliminary data.</text>
</comment>
<dbReference type="InterPro" id="IPR001091">
    <property type="entry name" value="RM_Methyltransferase"/>
</dbReference>
<evidence type="ECO:0000256" key="1">
    <source>
        <dbReference type="ARBA" id="ARBA00006594"/>
    </source>
</evidence>
<dbReference type="STRING" id="391625.PPSIR1_28228"/>
<dbReference type="GO" id="GO:0032259">
    <property type="term" value="P:methylation"/>
    <property type="evidence" value="ECO:0007669"/>
    <property type="project" value="UniProtKB-KW"/>
</dbReference>
<dbReference type="Pfam" id="PF01555">
    <property type="entry name" value="N6_N4_Mtase"/>
    <property type="match status" value="1"/>
</dbReference>
<dbReference type="Gene3D" id="3.40.50.150">
    <property type="entry name" value="Vaccinia Virus protein VP39"/>
    <property type="match status" value="1"/>
</dbReference>
<name>A6FZR8_9BACT</name>